<keyword evidence="3" id="KW-0813">Transport</keyword>
<feature type="domain" description="ABC transporter" evidence="8">
    <location>
        <begin position="377"/>
        <end position="632"/>
    </location>
</feature>
<comment type="subcellular location">
    <subcellularLocation>
        <location evidence="1">Cell membrane</location>
        <topology evidence="1">Peripheral membrane protein</topology>
    </subcellularLocation>
</comment>
<dbReference type="NCBIfam" id="NF008453">
    <property type="entry name" value="PRK11308.1"/>
    <property type="match status" value="2"/>
</dbReference>
<organism evidence="9 10">
    <name type="scientific">Antricoccus suffuscus</name>
    <dbReference type="NCBI Taxonomy" id="1629062"/>
    <lineage>
        <taxon>Bacteria</taxon>
        <taxon>Bacillati</taxon>
        <taxon>Actinomycetota</taxon>
        <taxon>Actinomycetes</taxon>
        <taxon>Geodermatophilales</taxon>
        <taxon>Antricoccaceae</taxon>
        <taxon>Antricoccus</taxon>
    </lineage>
</organism>
<dbReference type="PANTHER" id="PTHR43297">
    <property type="entry name" value="OLIGOPEPTIDE TRANSPORT ATP-BINDING PROTEIN APPD"/>
    <property type="match status" value="1"/>
</dbReference>
<evidence type="ECO:0000256" key="1">
    <source>
        <dbReference type="ARBA" id="ARBA00004202"/>
    </source>
</evidence>
<evidence type="ECO:0000256" key="3">
    <source>
        <dbReference type="ARBA" id="ARBA00022448"/>
    </source>
</evidence>
<dbReference type="InterPro" id="IPR027417">
    <property type="entry name" value="P-loop_NTPase"/>
</dbReference>
<dbReference type="SMART" id="SM00382">
    <property type="entry name" value="AAA"/>
    <property type="match status" value="2"/>
</dbReference>
<dbReference type="EMBL" id="PVUE01000016">
    <property type="protein sequence ID" value="PRZ40550.1"/>
    <property type="molecule type" value="Genomic_DNA"/>
</dbReference>
<dbReference type="FunFam" id="3.40.50.300:FF:000016">
    <property type="entry name" value="Oligopeptide ABC transporter ATP-binding component"/>
    <property type="match status" value="1"/>
</dbReference>
<keyword evidence="5" id="KW-0547">Nucleotide-binding</keyword>
<dbReference type="Pfam" id="PF08352">
    <property type="entry name" value="oligo_HPY"/>
    <property type="match status" value="2"/>
</dbReference>
<dbReference type="CDD" id="cd03257">
    <property type="entry name" value="ABC_NikE_OppD_transporters"/>
    <property type="match status" value="2"/>
</dbReference>
<dbReference type="PROSITE" id="PS50893">
    <property type="entry name" value="ABC_TRANSPORTER_2"/>
    <property type="match status" value="2"/>
</dbReference>
<sequence length="708" mass="76879">MQNSEMARTEECVVPLLEVSDFRVSLEEPSKTTDLVRDVALAVERGKTLCIVGESGSGKTVTALSILRLLEFTSSVEVFGRADFDGQDLVALDQLQMAAVRGRRASVIFQECMEALNPTKRIGPQLVEAARDLSEDAALEKAAKLLAQVGIPDPAGCLERYPHQLSGGMQQRTMIAMALMCDPELLIADEPTTALDVTIQAEILTLLVKLQRERNMAIVLITHDMGIAAEIADRVAVMYAGRLVEEGPCEEILSRPKHPYTKALLECVPRPDHGGGRELRTIPGSVPSPSDEIAGCRFMARCGLATEKCAVNEPTLVEVSTDVRPDGATIASPIGSHLVSCWNFLTYDARRNSIYRPERDAAPPSSQDAPLGRQDFLVVDDVSKVYSTSARSESIGSKKAGNSIRAVDQVSVELRSGEFFCLVGESGSGKTTLGRLIARLEPASDGSIILDGSEVTHLRGRAADREFRRDVQIIFQDPNGSLDPRQTIGQAIAEPLKSLLKLKKPAINERVNQLLDEVNLPRAYAQKRPSELSGGQRQRVAIARAVATSPKLIVADEPTSALDVSVQGQIVNLLRRLQDEHGLTYLFITHNLSLVLSVAHRVGVMYLGALVEIASAEALSSGPAHPYTQMLLNANPDPYNPRSRDDRAKSTIGGLDAETGAVDRTVGCRFRDRCPRRQDLCDREAPSLTPIVSGQLAACHFPLKPVQQ</sequence>
<dbReference type="SUPFAM" id="SSF52540">
    <property type="entry name" value="P-loop containing nucleoside triphosphate hydrolases"/>
    <property type="match status" value="2"/>
</dbReference>
<name>A0A2T0ZW29_9ACTN</name>
<evidence type="ECO:0000256" key="6">
    <source>
        <dbReference type="ARBA" id="ARBA00022840"/>
    </source>
</evidence>
<evidence type="ECO:0000256" key="5">
    <source>
        <dbReference type="ARBA" id="ARBA00022741"/>
    </source>
</evidence>
<comment type="caution">
    <text evidence="9">The sequence shown here is derived from an EMBL/GenBank/DDBJ whole genome shotgun (WGS) entry which is preliminary data.</text>
</comment>
<dbReference type="PROSITE" id="PS00211">
    <property type="entry name" value="ABC_TRANSPORTER_1"/>
    <property type="match status" value="1"/>
</dbReference>
<dbReference type="GO" id="GO:0015833">
    <property type="term" value="P:peptide transport"/>
    <property type="evidence" value="ECO:0007669"/>
    <property type="project" value="InterPro"/>
</dbReference>
<dbReference type="InterPro" id="IPR013563">
    <property type="entry name" value="Oligopep_ABC_C"/>
</dbReference>
<gene>
    <name evidence="9" type="ORF">CLV47_11683</name>
</gene>
<dbReference type="Pfam" id="PF00005">
    <property type="entry name" value="ABC_tran"/>
    <property type="match status" value="2"/>
</dbReference>
<dbReference type="Gene3D" id="3.40.50.300">
    <property type="entry name" value="P-loop containing nucleotide triphosphate hydrolases"/>
    <property type="match status" value="2"/>
</dbReference>
<feature type="domain" description="ABC transporter" evidence="8">
    <location>
        <begin position="17"/>
        <end position="265"/>
    </location>
</feature>
<proteinExistence type="inferred from homology"/>
<evidence type="ECO:0000313" key="10">
    <source>
        <dbReference type="Proteomes" id="UP000237752"/>
    </source>
</evidence>
<evidence type="ECO:0000256" key="4">
    <source>
        <dbReference type="ARBA" id="ARBA00022475"/>
    </source>
</evidence>
<accession>A0A2T0ZW29</accession>
<evidence type="ECO:0000259" key="8">
    <source>
        <dbReference type="PROSITE" id="PS50893"/>
    </source>
</evidence>
<keyword evidence="4" id="KW-1003">Cell membrane</keyword>
<dbReference type="InterPro" id="IPR050388">
    <property type="entry name" value="ABC_Ni/Peptide_Import"/>
</dbReference>
<dbReference type="OrthoDB" id="3169708at2"/>
<dbReference type="PANTHER" id="PTHR43297:SF2">
    <property type="entry name" value="DIPEPTIDE TRANSPORT ATP-BINDING PROTEIN DPPD"/>
    <property type="match status" value="1"/>
</dbReference>
<dbReference type="NCBIfam" id="NF007739">
    <property type="entry name" value="PRK10419.1"/>
    <property type="match status" value="2"/>
</dbReference>
<evidence type="ECO:0000313" key="9">
    <source>
        <dbReference type="EMBL" id="PRZ40550.1"/>
    </source>
</evidence>
<dbReference type="InterPro" id="IPR003439">
    <property type="entry name" value="ABC_transporter-like_ATP-bd"/>
</dbReference>
<dbReference type="GO" id="GO:0005524">
    <property type="term" value="F:ATP binding"/>
    <property type="evidence" value="ECO:0007669"/>
    <property type="project" value="UniProtKB-KW"/>
</dbReference>
<keyword evidence="7" id="KW-0472">Membrane</keyword>
<dbReference type="AlphaFoldDB" id="A0A2T0ZW29"/>
<evidence type="ECO:0000256" key="7">
    <source>
        <dbReference type="ARBA" id="ARBA00023136"/>
    </source>
</evidence>
<keyword evidence="10" id="KW-1185">Reference proteome</keyword>
<dbReference type="GO" id="GO:0016887">
    <property type="term" value="F:ATP hydrolysis activity"/>
    <property type="evidence" value="ECO:0007669"/>
    <property type="project" value="InterPro"/>
</dbReference>
<dbReference type="NCBIfam" id="TIGR01727">
    <property type="entry name" value="oligo_HPY"/>
    <property type="match status" value="2"/>
</dbReference>
<comment type="similarity">
    <text evidence="2">Belongs to the ABC transporter superfamily.</text>
</comment>
<dbReference type="Proteomes" id="UP000237752">
    <property type="component" value="Unassembled WGS sequence"/>
</dbReference>
<keyword evidence="6 9" id="KW-0067">ATP-binding</keyword>
<dbReference type="InterPro" id="IPR017871">
    <property type="entry name" value="ABC_transporter-like_CS"/>
</dbReference>
<dbReference type="GO" id="GO:0005886">
    <property type="term" value="C:plasma membrane"/>
    <property type="evidence" value="ECO:0007669"/>
    <property type="project" value="UniProtKB-SubCell"/>
</dbReference>
<protein>
    <submittedName>
        <fullName evidence="9">Peptide/nickel transport system ATP-binding protein</fullName>
    </submittedName>
</protein>
<dbReference type="InterPro" id="IPR003593">
    <property type="entry name" value="AAA+_ATPase"/>
</dbReference>
<reference evidence="9 10" key="1">
    <citation type="submission" date="2018-03" db="EMBL/GenBank/DDBJ databases">
        <title>Genomic Encyclopedia of Archaeal and Bacterial Type Strains, Phase II (KMG-II): from individual species to whole genera.</title>
        <authorList>
            <person name="Goeker M."/>
        </authorList>
    </citation>
    <scope>NUCLEOTIDE SEQUENCE [LARGE SCALE GENOMIC DNA]</scope>
    <source>
        <strain evidence="9 10">DSM 100065</strain>
    </source>
</reference>
<evidence type="ECO:0000256" key="2">
    <source>
        <dbReference type="ARBA" id="ARBA00005417"/>
    </source>
</evidence>